<dbReference type="InterPro" id="IPR036890">
    <property type="entry name" value="HATPase_C_sf"/>
</dbReference>
<comment type="catalytic activity">
    <reaction evidence="1">
        <text>ATP + protein L-histidine = ADP + protein N-phospho-L-histidine.</text>
        <dbReference type="EC" id="2.7.13.3"/>
    </reaction>
</comment>
<evidence type="ECO:0000259" key="7">
    <source>
        <dbReference type="PROSITE" id="PS50109"/>
    </source>
</evidence>
<protein>
    <recommendedName>
        <fullName evidence="2">histidine kinase</fullName>
        <ecNumber evidence="2">2.7.13.3</ecNumber>
    </recommendedName>
</protein>
<dbReference type="InterPro" id="IPR036097">
    <property type="entry name" value="HisK_dim/P_sf"/>
</dbReference>
<dbReference type="Gene3D" id="1.10.287.130">
    <property type="match status" value="1"/>
</dbReference>
<dbReference type="Pfam" id="PF08447">
    <property type="entry name" value="PAS_3"/>
    <property type="match status" value="1"/>
</dbReference>
<feature type="coiled-coil region" evidence="6">
    <location>
        <begin position="74"/>
        <end position="158"/>
    </location>
</feature>
<dbReference type="SUPFAM" id="SSF55785">
    <property type="entry name" value="PYP-like sensor domain (PAS domain)"/>
    <property type="match status" value="3"/>
</dbReference>
<reference evidence="10" key="1">
    <citation type="submission" date="2023-02" db="EMBL/GenBank/DDBJ databases">
        <title>Polaribacter ponticola sp. nov., isolated from seawater.</title>
        <authorList>
            <person name="Baek J.H."/>
            <person name="Kim J.M."/>
            <person name="Choi D.G."/>
            <person name="Jeon C.O."/>
        </authorList>
    </citation>
    <scope>NUCLEOTIDE SEQUENCE</scope>
    <source>
        <strain evidence="10">MSW5</strain>
    </source>
</reference>
<dbReference type="SUPFAM" id="SSF55874">
    <property type="entry name" value="ATPase domain of HSP90 chaperone/DNA topoisomerase II/histidine kinase"/>
    <property type="match status" value="1"/>
</dbReference>
<evidence type="ECO:0000313" key="11">
    <source>
        <dbReference type="Proteomes" id="UP001151478"/>
    </source>
</evidence>
<dbReference type="SMART" id="SM00387">
    <property type="entry name" value="HATPase_c"/>
    <property type="match status" value="1"/>
</dbReference>
<dbReference type="PROSITE" id="PS50112">
    <property type="entry name" value="PAS"/>
    <property type="match status" value="1"/>
</dbReference>
<feature type="domain" description="Histidine kinase" evidence="7">
    <location>
        <begin position="560"/>
        <end position="775"/>
    </location>
</feature>
<sequence>MALSTALRKAEKESVKVTYKDIIFRGKDDKIKNLTLVVKPIKTLTTNLYNIFLIIFLIDRNESNINLNSNINTISELNTNIAEIDRERINLLEQELSDTKSNLQEMVEEVETSNEELQATNEELLASNEELQSTNEELQSVNEELHTVNVEYQEKIEEVASVNSYLENLIDSTEIGTIFLDKNLHIRKFTPSVKKFFNIIESDVGRSISHFNITFGEEKDKSFLDTLNTVLETGNSFEKEILHGEDTWYLKRLNPFIDSNKNIDGVVISFVDITPLKLLELEMDNKNIFLQKVIDVMPNILYIFNQETQSNEFVNKDIFKYLEYTKEEILAFKENLMPSLLHPEDFKKMIIHFKNLSKSKENEVLEFEYRIKHKNGEYRWFLSQDTLFQKIEGTNKIKHIGVATDITQLKESQVILENKVLERTKELKVAEKKYHKLYDSAPDMFASVNPKNGKIIECNQTLLNKIGFSRNEVIGMHIIDLYHKDYKQDAKEAFNTFVKTGKVTNKELKINKKDSGAIDVNLNVSSVKDKNGNILYNTSSWRDITDIKNVLSELEELTYVSTHDIKAPINNISSFISLLKEDNTIKNSNSVEAINWIEKNIKNANSTLENLISVAKARTLVLDNFKKIDIESSYKLILPILKDKFKIDEIEISADFKACKTVVFSEPYVNSMLQNVLNNAIKYRSLDRNLKIEVKSFSTKNFDCISISDNGIGIDLKEHENHVFGLFKRASDVKEGSGLALYLIKKILEKTGGKIEVESKLGEGSTFTLYFNNKN</sequence>
<organism evidence="10 11">
    <name type="scientific">Polaribacter ponticola</name>
    <dbReference type="NCBI Taxonomy" id="2978475"/>
    <lineage>
        <taxon>Bacteria</taxon>
        <taxon>Pseudomonadati</taxon>
        <taxon>Bacteroidota</taxon>
        <taxon>Flavobacteriia</taxon>
        <taxon>Flavobacteriales</taxon>
        <taxon>Flavobacteriaceae</taxon>
    </lineage>
</organism>
<dbReference type="SUPFAM" id="SSF47384">
    <property type="entry name" value="Homodimeric domain of signal transducing histidine kinase"/>
    <property type="match status" value="1"/>
</dbReference>
<dbReference type="InterPro" id="IPR001610">
    <property type="entry name" value="PAC"/>
</dbReference>
<feature type="domain" description="PAC" evidence="9">
    <location>
        <begin position="365"/>
        <end position="418"/>
    </location>
</feature>
<dbReference type="Pfam" id="PF13596">
    <property type="entry name" value="PAS_10"/>
    <property type="match status" value="1"/>
</dbReference>
<evidence type="ECO:0000259" key="9">
    <source>
        <dbReference type="PROSITE" id="PS50113"/>
    </source>
</evidence>
<dbReference type="InterPro" id="IPR013655">
    <property type="entry name" value="PAS_fold_3"/>
</dbReference>
<dbReference type="Pfam" id="PF13426">
    <property type="entry name" value="PAS_9"/>
    <property type="match status" value="1"/>
</dbReference>
<keyword evidence="6" id="KW-0175">Coiled coil</keyword>
<dbReference type="InterPro" id="IPR000014">
    <property type="entry name" value="PAS"/>
</dbReference>
<dbReference type="InterPro" id="IPR052162">
    <property type="entry name" value="Sensor_kinase/Photoreceptor"/>
</dbReference>
<dbReference type="InterPro" id="IPR003594">
    <property type="entry name" value="HATPase_dom"/>
</dbReference>
<dbReference type="PANTHER" id="PTHR43304:SF1">
    <property type="entry name" value="PAC DOMAIN-CONTAINING PROTEIN"/>
    <property type="match status" value="1"/>
</dbReference>
<dbReference type="InterPro" id="IPR000700">
    <property type="entry name" value="PAS-assoc_C"/>
</dbReference>
<evidence type="ECO:0000259" key="8">
    <source>
        <dbReference type="PROSITE" id="PS50112"/>
    </source>
</evidence>
<feature type="domain" description="PAS" evidence="8">
    <location>
        <begin position="430"/>
        <end position="501"/>
    </location>
</feature>
<dbReference type="PROSITE" id="PS50109">
    <property type="entry name" value="HIS_KIN"/>
    <property type="match status" value="1"/>
</dbReference>
<keyword evidence="5" id="KW-0418">Kinase</keyword>
<dbReference type="InterPro" id="IPR005467">
    <property type="entry name" value="His_kinase_dom"/>
</dbReference>
<keyword evidence="4" id="KW-0808">Transferase</keyword>
<evidence type="ECO:0000256" key="4">
    <source>
        <dbReference type="ARBA" id="ARBA00022679"/>
    </source>
</evidence>
<feature type="domain" description="PAC" evidence="9">
    <location>
        <begin position="504"/>
        <end position="556"/>
    </location>
</feature>
<dbReference type="PANTHER" id="PTHR43304">
    <property type="entry name" value="PHYTOCHROME-LIKE PROTEIN CPH1"/>
    <property type="match status" value="1"/>
</dbReference>
<dbReference type="Pfam" id="PF02518">
    <property type="entry name" value="HATPase_c"/>
    <property type="match status" value="1"/>
</dbReference>
<dbReference type="Proteomes" id="UP001151478">
    <property type="component" value="Unassembled WGS sequence"/>
</dbReference>
<dbReference type="PROSITE" id="PS50113">
    <property type="entry name" value="PAC"/>
    <property type="match status" value="2"/>
</dbReference>
<evidence type="ECO:0000256" key="1">
    <source>
        <dbReference type="ARBA" id="ARBA00000085"/>
    </source>
</evidence>
<proteinExistence type="predicted"/>
<evidence type="ECO:0000256" key="6">
    <source>
        <dbReference type="SAM" id="Coils"/>
    </source>
</evidence>
<dbReference type="EMBL" id="JAOSLC020000003">
    <property type="protein sequence ID" value="MDD7915736.1"/>
    <property type="molecule type" value="Genomic_DNA"/>
</dbReference>
<dbReference type="RefSeq" id="WP_274270534.1">
    <property type="nucleotide sequence ID" value="NZ_JAOSLC020000003.1"/>
</dbReference>
<dbReference type="InterPro" id="IPR003661">
    <property type="entry name" value="HisK_dim/P_dom"/>
</dbReference>
<dbReference type="Gene3D" id="3.30.565.10">
    <property type="entry name" value="Histidine kinase-like ATPase, C-terminal domain"/>
    <property type="match status" value="1"/>
</dbReference>
<dbReference type="PRINTS" id="PR00344">
    <property type="entry name" value="BCTRLSENSOR"/>
</dbReference>
<comment type="caution">
    <text evidence="10">The sequence shown here is derived from an EMBL/GenBank/DDBJ whole genome shotgun (WGS) entry which is preliminary data.</text>
</comment>
<dbReference type="InterPro" id="IPR004358">
    <property type="entry name" value="Sig_transdc_His_kin-like_C"/>
</dbReference>
<evidence type="ECO:0000256" key="3">
    <source>
        <dbReference type="ARBA" id="ARBA00022553"/>
    </source>
</evidence>
<keyword evidence="3" id="KW-0597">Phosphoprotein</keyword>
<evidence type="ECO:0000256" key="5">
    <source>
        <dbReference type="ARBA" id="ARBA00022777"/>
    </source>
</evidence>
<dbReference type="Gene3D" id="3.30.450.20">
    <property type="entry name" value="PAS domain"/>
    <property type="match status" value="3"/>
</dbReference>
<keyword evidence="11" id="KW-1185">Reference proteome</keyword>
<dbReference type="CDD" id="cd00130">
    <property type="entry name" value="PAS"/>
    <property type="match status" value="2"/>
</dbReference>
<dbReference type="CDD" id="cd00082">
    <property type="entry name" value="HisKA"/>
    <property type="match status" value="1"/>
</dbReference>
<dbReference type="EC" id="2.7.13.3" evidence="2"/>
<evidence type="ECO:0000313" key="10">
    <source>
        <dbReference type="EMBL" id="MDD7915736.1"/>
    </source>
</evidence>
<dbReference type="InterPro" id="IPR035965">
    <property type="entry name" value="PAS-like_dom_sf"/>
</dbReference>
<accession>A0ABT5SE67</accession>
<name>A0ABT5SE67_9FLAO</name>
<dbReference type="SMART" id="SM00091">
    <property type="entry name" value="PAS"/>
    <property type="match status" value="3"/>
</dbReference>
<dbReference type="NCBIfam" id="TIGR00229">
    <property type="entry name" value="sensory_box"/>
    <property type="match status" value="2"/>
</dbReference>
<dbReference type="SMART" id="SM00086">
    <property type="entry name" value="PAC"/>
    <property type="match status" value="3"/>
</dbReference>
<gene>
    <name evidence="10" type="ORF">N5A56_015510</name>
</gene>
<evidence type="ECO:0000256" key="2">
    <source>
        <dbReference type="ARBA" id="ARBA00012438"/>
    </source>
</evidence>